<reference evidence="1 2" key="1">
    <citation type="journal article" date="2016" name="Nat. Commun.">
        <title>Thousands of microbial genomes shed light on interconnected biogeochemical processes in an aquifer system.</title>
        <authorList>
            <person name="Anantharaman K."/>
            <person name="Brown C.T."/>
            <person name="Hug L.A."/>
            <person name="Sharon I."/>
            <person name="Castelle C.J."/>
            <person name="Probst A.J."/>
            <person name="Thomas B.C."/>
            <person name="Singh A."/>
            <person name="Wilkins M.J."/>
            <person name="Karaoz U."/>
            <person name="Brodie E.L."/>
            <person name="Williams K.H."/>
            <person name="Hubbard S.S."/>
            <person name="Banfield J.F."/>
        </authorList>
    </citation>
    <scope>NUCLEOTIDE SEQUENCE [LARGE SCALE GENOMIC DNA]</scope>
</reference>
<dbReference type="STRING" id="1817883.A3G31_01710"/>
<accession>A0A1F7SM03</accession>
<protein>
    <submittedName>
        <fullName evidence="1">Uncharacterized protein</fullName>
    </submittedName>
</protein>
<evidence type="ECO:0000313" key="2">
    <source>
        <dbReference type="Proteomes" id="UP000178082"/>
    </source>
</evidence>
<organism evidence="1 2">
    <name type="scientific">Candidatus Schekmanbacteria bacterium RIFCSPLOWO2_12_FULL_38_15</name>
    <dbReference type="NCBI Taxonomy" id="1817883"/>
    <lineage>
        <taxon>Bacteria</taxon>
        <taxon>Candidatus Schekmaniibacteriota</taxon>
    </lineage>
</organism>
<name>A0A1F7SM03_9BACT</name>
<dbReference type="AlphaFoldDB" id="A0A1F7SM03"/>
<comment type="caution">
    <text evidence="1">The sequence shown here is derived from an EMBL/GenBank/DDBJ whole genome shotgun (WGS) entry which is preliminary data.</text>
</comment>
<gene>
    <name evidence="1" type="ORF">A3G31_01710</name>
</gene>
<sequence length="93" mass="10275">MAGKNIIMATQEELKRFHVVQKILEGSLKQDETLRNWLIKEGALGKGAQKEGSPATAERKGRFGEMLQVDGSHHDWLEGRGSEIVLMGSIDDA</sequence>
<dbReference type="EMBL" id="MGDI01000006">
    <property type="protein sequence ID" value="OGL54811.1"/>
    <property type="molecule type" value="Genomic_DNA"/>
</dbReference>
<dbReference type="Proteomes" id="UP000178082">
    <property type="component" value="Unassembled WGS sequence"/>
</dbReference>
<evidence type="ECO:0000313" key="1">
    <source>
        <dbReference type="EMBL" id="OGL54811.1"/>
    </source>
</evidence>
<proteinExistence type="predicted"/>